<gene>
    <name evidence="1" type="ORF">DERYTH_LOCUS13633</name>
</gene>
<name>A0A9N9HYC5_9GLOM</name>
<evidence type="ECO:0000313" key="2">
    <source>
        <dbReference type="Proteomes" id="UP000789405"/>
    </source>
</evidence>
<dbReference type="AlphaFoldDB" id="A0A9N9HYC5"/>
<proteinExistence type="predicted"/>
<dbReference type="OrthoDB" id="2419899at2759"/>
<dbReference type="Proteomes" id="UP000789405">
    <property type="component" value="Unassembled WGS sequence"/>
</dbReference>
<evidence type="ECO:0000313" key="1">
    <source>
        <dbReference type="EMBL" id="CAG8711584.1"/>
    </source>
</evidence>
<comment type="caution">
    <text evidence="1">The sequence shown here is derived from an EMBL/GenBank/DDBJ whole genome shotgun (WGS) entry which is preliminary data.</text>
</comment>
<sequence length="215" mass="25379">MDGLLEYMNKEYFEYNNSDVDYVIIDDNEKQNKLDIDWLVLDNDTLSVIEFMWTSTTNNNHINDYKLSETNINKDSSQCVVIDYIEGLKEKSRFTDFIKNQSQGLRNALVEVIWRSRSEVCSQRKVLEAPNTLNEFYEVDQTTKSHEEALQNVTNLLVEAFNLSDYTKYKLFSKIFQNTDLGFKNLFECYKHSIKRLENIFKQDIEKSEKHNTTG</sequence>
<dbReference type="EMBL" id="CAJVPY010009703">
    <property type="protein sequence ID" value="CAG8711584.1"/>
    <property type="molecule type" value="Genomic_DNA"/>
</dbReference>
<organism evidence="1 2">
    <name type="scientific">Dentiscutata erythropus</name>
    <dbReference type="NCBI Taxonomy" id="1348616"/>
    <lineage>
        <taxon>Eukaryota</taxon>
        <taxon>Fungi</taxon>
        <taxon>Fungi incertae sedis</taxon>
        <taxon>Mucoromycota</taxon>
        <taxon>Glomeromycotina</taxon>
        <taxon>Glomeromycetes</taxon>
        <taxon>Diversisporales</taxon>
        <taxon>Gigasporaceae</taxon>
        <taxon>Dentiscutata</taxon>
    </lineage>
</organism>
<reference evidence="1" key="1">
    <citation type="submission" date="2021-06" db="EMBL/GenBank/DDBJ databases">
        <authorList>
            <person name="Kallberg Y."/>
            <person name="Tangrot J."/>
            <person name="Rosling A."/>
        </authorList>
    </citation>
    <scope>NUCLEOTIDE SEQUENCE</scope>
    <source>
        <strain evidence="1">MA453B</strain>
    </source>
</reference>
<keyword evidence="2" id="KW-1185">Reference proteome</keyword>
<protein>
    <submittedName>
        <fullName evidence="1">91_t:CDS:1</fullName>
    </submittedName>
</protein>
<accession>A0A9N9HYC5</accession>